<dbReference type="Gene3D" id="1.20.920.10">
    <property type="entry name" value="Bromodomain-like"/>
    <property type="match status" value="2"/>
</dbReference>
<dbReference type="GeneID" id="30176985"/>
<evidence type="ECO:0000256" key="4">
    <source>
        <dbReference type="ARBA" id="ARBA00023015"/>
    </source>
</evidence>
<evidence type="ECO:0000313" key="13">
    <source>
        <dbReference type="Proteomes" id="UP000094455"/>
    </source>
</evidence>
<evidence type="ECO:0000256" key="3">
    <source>
        <dbReference type="ARBA" id="ARBA00022853"/>
    </source>
</evidence>
<dbReference type="OrthoDB" id="1742084at2759"/>
<sequence length="873" mass="99476">MVSKTITEKEKVYMNDKFFHFLDEIYNLKDASGNEFSYAFHALPLRANIEYYKVIKVPMSYSKIKMASKHKRYTHPQAFINDLVQISWNARFFNEETSDYYKFAMILDSFIRETVIPTLVGDKNIYKHDEIFYPNLGPLPNEPQSNAGNASNAKEAAKNASATGASSATAAAASTNAASTPAAEDEEDEEYKEEEVKQEERRYTHEPETDYRAITNQSYNPNTYVATIEDTGKSHIYTPPKPITNPSPNRQVLEQWVKRGRPPIVDKPHEQRIKSIMRGLKKIKVGNKTIVSFWDKLPSQQEHPDYLRIVKDPISMLDIKSLIKQRYYKTVDAYVSDVFKLINNNRNYFVHDEFIKNNLNILETNISRLYQIEMSKPDVEYMSGQQTSRFPLSQVVFNNRTYKVGNWVLIANPNDSMRPTVGQIFRLWQQEDGEMCMNVCWYYRPEWTVHRVDRLFLDNEVVKTGQYRDHLVSEILGPCYVAYFTRWLKGDPGIPFEGPLFVCEFRYNDRENTFAKIRTWKACLPDEVRHLEDPIKPLTSNRVLKKYPSPIKNLLAPGSTPNSPIPQPIILNLNSPPLVGAVYVPRPNDEVDLHYFDGTLSESQCKSYVPPTTNIRIPSSALIDNYNSGDGHESTPETQLGGDFNGNGMGIMGHGHNYNGNHNSLNNGINSNNPVNKLMGNPSFMTIPANPMAGSLKRTNNSMSSMTSFKAYTKPTMNLNVSHVYPGSHKIIKSPYNLGTYSFSQYHSPSPSFTYVRYNGQEENLQEMVKASYAGVDRHNFERINNIVKQQQHNMGSFNDALAGGSPLAGNPGKSGNVDKHALLWFRGPPLKIVDRILGDEVYDSRKGSIGVKRIRCGHSAEYIAWKMKKQKQ</sequence>
<organism evidence="12 13">
    <name type="scientific">Pichia membranifaciens NRRL Y-2026</name>
    <dbReference type="NCBI Taxonomy" id="763406"/>
    <lineage>
        <taxon>Eukaryota</taxon>
        <taxon>Fungi</taxon>
        <taxon>Dikarya</taxon>
        <taxon>Ascomycota</taxon>
        <taxon>Saccharomycotina</taxon>
        <taxon>Pichiomycetes</taxon>
        <taxon>Pichiales</taxon>
        <taxon>Pichiaceae</taxon>
        <taxon>Pichia</taxon>
    </lineage>
</organism>
<dbReference type="Pfam" id="PF01426">
    <property type="entry name" value="BAH"/>
    <property type="match status" value="1"/>
</dbReference>
<keyword evidence="7" id="KW-0539">Nucleus</keyword>
<feature type="domain" description="Bromo" evidence="10">
    <location>
        <begin position="286"/>
        <end position="356"/>
    </location>
</feature>
<feature type="domain" description="Bromo" evidence="10">
    <location>
        <begin position="50"/>
        <end position="101"/>
    </location>
</feature>
<proteinExistence type="predicted"/>
<dbReference type="GO" id="GO:0006368">
    <property type="term" value="P:transcription elongation by RNA polymerase II"/>
    <property type="evidence" value="ECO:0007669"/>
    <property type="project" value="TreeGrafter"/>
</dbReference>
<comment type="subcellular location">
    <subcellularLocation>
        <location evidence="1">Nucleus</location>
    </subcellularLocation>
</comment>
<dbReference type="PROSITE" id="PS50014">
    <property type="entry name" value="BROMODOMAIN_2"/>
    <property type="match status" value="2"/>
</dbReference>
<dbReference type="PROSITE" id="PS51038">
    <property type="entry name" value="BAH"/>
    <property type="match status" value="1"/>
</dbReference>
<evidence type="ECO:0000256" key="8">
    <source>
        <dbReference type="PROSITE-ProRule" id="PRU00035"/>
    </source>
</evidence>
<dbReference type="SUPFAM" id="SSF47370">
    <property type="entry name" value="Bromodomain"/>
    <property type="match status" value="2"/>
</dbReference>
<feature type="compositionally biased region" description="Basic and acidic residues" evidence="9">
    <location>
        <begin position="194"/>
        <end position="210"/>
    </location>
</feature>
<reference evidence="12 13" key="1">
    <citation type="journal article" date="2016" name="Proc. Natl. Acad. Sci. U.S.A.">
        <title>Comparative genomics of biotechnologically important yeasts.</title>
        <authorList>
            <person name="Riley R."/>
            <person name="Haridas S."/>
            <person name="Wolfe K.H."/>
            <person name="Lopes M.R."/>
            <person name="Hittinger C.T."/>
            <person name="Goeker M."/>
            <person name="Salamov A.A."/>
            <person name="Wisecaver J.H."/>
            <person name="Long T.M."/>
            <person name="Calvey C.H."/>
            <person name="Aerts A.L."/>
            <person name="Barry K.W."/>
            <person name="Choi C."/>
            <person name="Clum A."/>
            <person name="Coughlan A.Y."/>
            <person name="Deshpande S."/>
            <person name="Douglass A.P."/>
            <person name="Hanson S.J."/>
            <person name="Klenk H.-P."/>
            <person name="LaButti K.M."/>
            <person name="Lapidus A."/>
            <person name="Lindquist E.A."/>
            <person name="Lipzen A.M."/>
            <person name="Meier-Kolthoff J.P."/>
            <person name="Ohm R.A."/>
            <person name="Otillar R.P."/>
            <person name="Pangilinan J.L."/>
            <person name="Peng Y."/>
            <person name="Rokas A."/>
            <person name="Rosa C.A."/>
            <person name="Scheuner C."/>
            <person name="Sibirny A.A."/>
            <person name="Slot J.C."/>
            <person name="Stielow J.B."/>
            <person name="Sun H."/>
            <person name="Kurtzman C.P."/>
            <person name="Blackwell M."/>
            <person name="Grigoriev I.V."/>
            <person name="Jeffries T.W."/>
        </authorList>
    </citation>
    <scope>NUCLEOTIDE SEQUENCE [LARGE SCALE GENOMIC DNA]</scope>
    <source>
        <strain evidence="12 13">NRRL Y-2026</strain>
    </source>
</reference>
<feature type="domain" description="BAH" evidence="11">
    <location>
        <begin position="400"/>
        <end position="518"/>
    </location>
</feature>
<dbReference type="AlphaFoldDB" id="A0A1E3NST0"/>
<feature type="compositionally biased region" description="Acidic residues" evidence="9">
    <location>
        <begin position="183"/>
        <end position="193"/>
    </location>
</feature>
<keyword evidence="3" id="KW-0156">Chromatin regulator</keyword>
<evidence type="ECO:0008006" key="14">
    <source>
        <dbReference type="Google" id="ProtNLM"/>
    </source>
</evidence>
<dbReference type="SMART" id="SM00439">
    <property type="entry name" value="BAH"/>
    <property type="match status" value="1"/>
</dbReference>
<dbReference type="Gene3D" id="2.30.30.490">
    <property type="match status" value="1"/>
</dbReference>
<dbReference type="CDD" id="cd04717">
    <property type="entry name" value="BAH_polybromo"/>
    <property type="match status" value="1"/>
</dbReference>
<dbReference type="RefSeq" id="XP_019019841.1">
    <property type="nucleotide sequence ID" value="XM_019160298.1"/>
</dbReference>
<accession>A0A1E3NST0</accession>
<dbReference type="Proteomes" id="UP000094455">
    <property type="component" value="Unassembled WGS sequence"/>
</dbReference>
<evidence type="ECO:0000256" key="7">
    <source>
        <dbReference type="ARBA" id="ARBA00023242"/>
    </source>
</evidence>
<evidence type="ECO:0000313" key="12">
    <source>
        <dbReference type="EMBL" id="ODQ48728.1"/>
    </source>
</evidence>
<dbReference type="InterPro" id="IPR001025">
    <property type="entry name" value="BAH_dom"/>
</dbReference>
<dbReference type="GO" id="GO:0003682">
    <property type="term" value="F:chromatin binding"/>
    <property type="evidence" value="ECO:0007669"/>
    <property type="project" value="InterPro"/>
</dbReference>
<dbReference type="PANTHER" id="PTHR16062">
    <property type="entry name" value="SWI/SNF-RELATED"/>
    <property type="match status" value="1"/>
</dbReference>
<dbReference type="PROSITE" id="PS00633">
    <property type="entry name" value="BROMODOMAIN_1"/>
    <property type="match status" value="1"/>
</dbReference>
<evidence type="ECO:0000256" key="2">
    <source>
        <dbReference type="ARBA" id="ARBA00022737"/>
    </source>
</evidence>
<dbReference type="GO" id="GO:0006338">
    <property type="term" value="P:chromatin remodeling"/>
    <property type="evidence" value="ECO:0007669"/>
    <property type="project" value="InterPro"/>
</dbReference>
<dbReference type="STRING" id="763406.A0A1E3NST0"/>
<dbReference type="InterPro" id="IPR018359">
    <property type="entry name" value="Bromodomain_CS"/>
</dbReference>
<dbReference type="SMART" id="SM00297">
    <property type="entry name" value="BROMO"/>
    <property type="match status" value="2"/>
</dbReference>
<dbReference type="InterPro" id="IPR043151">
    <property type="entry name" value="BAH_sf"/>
</dbReference>
<gene>
    <name evidence="12" type="ORF">PICMEDRAFT_14258</name>
</gene>
<evidence type="ECO:0000259" key="10">
    <source>
        <dbReference type="PROSITE" id="PS50014"/>
    </source>
</evidence>
<dbReference type="EMBL" id="KV454001">
    <property type="protein sequence ID" value="ODQ48728.1"/>
    <property type="molecule type" value="Genomic_DNA"/>
</dbReference>
<dbReference type="InterPro" id="IPR037382">
    <property type="entry name" value="Rsc/polybromo"/>
</dbReference>
<dbReference type="PANTHER" id="PTHR16062:SF21">
    <property type="entry name" value="CHROMATIN STRUCTURE-REMODELING COMPLEX SUBUNIT RSC1-RELATED"/>
    <property type="match status" value="1"/>
</dbReference>
<dbReference type="GO" id="GO:0016586">
    <property type="term" value="C:RSC-type complex"/>
    <property type="evidence" value="ECO:0007669"/>
    <property type="project" value="InterPro"/>
</dbReference>
<keyword evidence="2" id="KW-0677">Repeat</keyword>
<feature type="region of interest" description="Disordered" evidence="9">
    <location>
        <begin position="137"/>
        <end position="210"/>
    </location>
</feature>
<name>A0A1E3NST0_9ASCO</name>
<evidence type="ECO:0000256" key="1">
    <source>
        <dbReference type="ARBA" id="ARBA00004123"/>
    </source>
</evidence>
<dbReference type="InterPro" id="IPR001487">
    <property type="entry name" value="Bromodomain"/>
</dbReference>
<feature type="compositionally biased region" description="Low complexity" evidence="9">
    <location>
        <begin position="145"/>
        <end position="182"/>
    </location>
</feature>
<evidence type="ECO:0000256" key="9">
    <source>
        <dbReference type="SAM" id="MobiDB-lite"/>
    </source>
</evidence>
<keyword evidence="5 8" id="KW-0103">Bromodomain</keyword>
<keyword evidence="6" id="KW-0804">Transcription</keyword>
<evidence type="ECO:0000256" key="5">
    <source>
        <dbReference type="ARBA" id="ARBA00023117"/>
    </source>
</evidence>
<dbReference type="InterPro" id="IPR036427">
    <property type="entry name" value="Bromodomain-like_sf"/>
</dbReference>
<keyword evidence="13" id="KW-1185">Reference proteome</keyword>
<protein>
    <recommendedName>
        <fullName evidence="14">BAH domain-containing protein</fullName>
    </recommendedName>
</protein>
<keyword evidence="4" id="KW-0805">Transcription regulation</keyword>
<evidence type="ECO:0000256" key="6">
    <source>
        <dbReference type="ARBA" id="ARBA00023163"/>
    </source>
</evidence>
<dbReference type="Pfam" id="PF00439">
    <property type="entry name" value="Bromodomain"/>
    <property type="match status" value="2"/>
</dbReference>
<evidence type="ECO:0000259" key="11">
    <source>
        <dbReference type="PROSITE" id="PS51038"/>
    </source>
</evidence>